<keyword evidence="2" id="KW-1185">Reference proteome</keyword>
<sequence length="72" mass="8462">MLSVKIDLQAWIRTIYDFEVDWSVISELECRLEEVFLQKSLKEKVSHPLILQLKKDRPRGICVLVDNLDTFG</sequence>
<protein>
    <submittedName>
        <fullName evidence="1">Uncharacterized protein</fullName>
    </submittedName>
</protein>
<evidence type="ECO:0000313" key="1">
    <source>
        <dbReference type="EMBL" id="MCD7446347.1"/>
    </source>
</evidence>
<reference evidence="1 2" key="1">
    <citation type="journal article" date="2021" name="BMC Genomics">
        <title>Datura genome reveals duplications of psychoactive alkaloid biosynthetic genes and high mutation rate following tissue culture.</title>
        <authorList>
            <person name="Rajewski A."/>
            <person name="Carter-House D."/>
            <person name="Stajich J."/>
            <person name="Litt A."/>
        </authorList>
    </citation>
    <scope>NUCLEOTIDE SEQUENCE [LARGE SCALE GENOMIC DNA]</scope>
    <source>
        <strain evidence="1">AR-01</strain>
    </source>
</reference>
<name>A0ABS8RI69_DATST</name>
<gene>
    <name evidence="1" type="ORF">HAX54_005954</name>
</gene>
<dbReference type="EMBL" id="JACEIK010000013">
    <property type="protein sequence ID" value="MCD7446347.1"/>
    <property type="molecule type" value="Genomic_DNA"/>
</dbReference>
<evidence type="ECO:0000313" key="2">
    <source>
        <dbReference type="Proteomes" id="UP000823775"/>
    </source>
</evidence>
<comment type="caution">
    <text evidence="1">The sequence shown here is derived from an EMBL/GenBank/DDBJ whole genome shotgun (WGS) entry which is preliminary data.</text>
</comment>
<feature type="non-terminal residue" evidence="1">
    <location>
        <position position="72"/>
    </location>
</feature>
<dbReference type="Proteomes" id="UP000823775">
    <property type="component" value="Unassembled WGS sequence"/>
</dbReference>
<organism evidence="1 2">
    <name type="scientific">Datura stramonium</name>
    <name type="common">Jimsonweed</name>
    <name type="synonym">Common thornapple</name>
    <dbReference type="NCBI Taxonomy" id="4076"/>
    <lineage>
        <taxon>Eukaryota</taxon>
        <taxon>Viridiplantae</taxon>
        <taxon>Streptophyta</taxon>
        <taxon>Embryophyta</taxon>
        <taxon>Tracheophyta</taxon>
        <taxon>Spermatophyta</taxon>
        <taxon>Magnoliopsida</taxon>
        <taxon>eudicotyledons</taxon>
        <taxon>Gunneridae</taxon>
        <taxon>Pentapetalae</taxon>
        <taxon>asterids</taxon>
        <taxon>lamiids</taxon>
        <taxon>Solanales</taxon>
        <taxon>Solanaceae</taxon>
        <taxon>Solanoideae</taxon>
        <taxon>Datureae</taxon>
        <taxon>Datura</taxon>
    </lineage>
</organism>
<accession>A0ABS8RI69</accession>
<proteinExistence type="predicted"/>